<dbReference type="GO" id="GO:0046982">
    <property type="term" value="F:protein heterodimerization activity"/>
    <property type="evidence" value="ECO:0007669"/>
    <property type="project" value="InterPro"/>
</dbReference>
<dbReference type="SMART" id="SM00428">
    <property type="entry name" value="H3"/>
    <property type="match status" value="1"/>
</dbReference>
<organism evidence="4 5">
    <name type="scientific">Caenorhabditis remanei</name>
    <name type="common">Caenorhabditis vulgaris</name>
    <dbReference type="NCBI Taxonomy" id="31234"/>
    <lineage>
        <taxon>Eukaryota</taxon>
        <taxon>Metazoa</taxon>
        <taxon>Ecdysozoa</taxon>
        <taxon>Nematoda</taxon>
        <taxon>Chromadorea</taxon>
        <taxon>Rhabditida</taxon>
        <taxon>Rhabditina</taxon>
        <taxon>Rhabditomorpha</taxon>
        <taxon>Rhabditoidea</taxon>
        <taxon>Rhabditidae</taxon>
        <taxon>Peloderinae</taxon>
        <taxon>Caenorhabditis</taxon>
    </lineage>
</organism>
<evidence type="ECO:0000313" key="4">
    <source>
        <dbReference type="EMBL" id="KAF1762818.1"/>
    </source>
</evidence>
<evidence type="ECO:0000256" key="2">
    <source>
        <dbReference type="SAM" id="MobiDB-lite"/>
    </source>
</evidence>
<dbReference type="Gene3D" id="1.10.20.10">
    <property type="entry name" value="Histone, subunit A"/>
    <property type="match status" value="1"/>
</dbReference>
<dbReference type="Proteomes" id="UP000483820">
    <property type="component" value="Chromosome III"/>
</dbReference>
<dbReference type="GO" id="GO:0030527">
    <property type="term" value="F:structural constituent of chromatin"/>
    <property type="evidence" value="ECO:0007669"/>
    <property type="project" value="InterPro"/>
</dbReference>
<protein>
    <recommendedName>
        <fullName evidence="3">Core Histone H2A/H2B/H3 domain-containing protein</fullName>
    </recommendedName>
</protein>
<dbReference type="GO" id="GO:0003677">
    <property type="term" value="F:DNA binding"/>
    <property type="evidence" value="ECO:0007669"/>
    <property type="project" value="InterPro"/>
</dbReference>
<evidence type="ECO:0000313" key="5">
    <source>
        <dbReference type="Proteomes" id="UP000483820"/>
    </source>
</evidence>
<feature type="compositionally biased region" description="Acidic residues" evidence="2">
    <location>
        <begin position="58"/>
        <end position="88"/>
    </location>
</feature>
<gene>
    <name evidence="4" type="ORF">GCK72_011081</name>
</gene>
<proteinExistence type="inferred from homology"/>
<dbReference type="EMBL" id="WUAV01000003">
    <property type="protein sequence ID" value="KAF1762818.1"/>
    <property type="molecule type" value="Genomic_DNA"/>
</dbReference>
<reference evidence="4 5" key="1">
    <citation type="submission" date="2019-12" db="EMBL/GenBank/DDBJ databases">
        <title>Chromosome-level assembly of the Caenorhabditis remanei genome.</title>
        <authorList>
            <person name="Teterina A.A."/>
            <person name="Willis J.H."/>
            <person name="Phillips P.C."/>
        </authorList>
    </citation>
    <scope>NUCLEOTIDE SEQUENCE [LARGE SCALE GENOMIC DNA]</scope>
    <source>
        <strain evidence="4 5">PX506</strain>
        <tissue evidence="4">Whole organism</tissue>
    </source>
</reference>
<feature type="compositionally biased region" description="Basic and acidic residues" evidence="2">
    <location>
        <begin position="17"/>
        <end position="28"/>
    </location>
</feature>
<dbReference type="AlphaFoldDB" id="A0A6A5H519"/>
<dbReference type="GO" id="GO:0000786">
    <property type="term" value="C:nucleosome"/>
    <property type="evidence" value="ECO:0007669"/>
    <property type="project" value="InterPro"/>
</dbReference>
<dbReference type="RefSeq" id="XP_003097227.2">
    <property type="nucleotide sequence ID" value="XM_003097179.2"/>
</dbReference>
<feature type="domain" description="Core Histone H2A/H2B/H3" evidence="3">
    <location>
        <begin position="106"/>
        <end position="176"/>
    </location>
</feature>
<comment type="caution">
    <text evidence="4">The sequence shown here is derived from an EMBL/GenBank/DDBJ whole genome shotgun (WGS) entry which is preliminary data.</text>
</comment>
<dbReference type="InterPro" id="IPR007125">
    <property type="entry name" value="H2A/H2B/H3"/>
</dbReference>
<dbReference type="SUPFAM" id="SSF47113">
    <property type="entry name" value="Histone-fold"/>
    <property type="match status" value="1"/>
</dbReference>
<name>A0A6A5H519_CAERE</name>
<dbReference type="KEGG" id="crq:GCK72_011081"/>
<evidence type="ECO:0000259" key="3">
    <source>
        <dbReference type="Pfam" id="PF00125"/>
    </source>
</evidence>
<accession>A0A6A5H519</accession>
<sequence length="195" mass="21686">MNRVEPNDSGLGADEEQTPRVRIAEDRLHRSRRGPNGTMSPVTDVIDVPIGHAHSPVDSEEDDDDSMDYDDSEEGSEDSESSESEGEECNDHGMKLRSTRVVNGCIDKAEFKELVKEIIGEEVREDGGKFKIRLDALDVLQKASEDMLAELFGKANEVAKIGKREKIKATDIQAVRLCEYIAKQSGSERNPPRIE</sequence>
<evidence type="ECO:0000256" key="1">
    <source>
        <dbReference type="ARBA" id="ARBA00010343"/>
    </source>
</evidence>
<dbReference type="InterPro" id="IPR000164">
    <property type="entry name" value="Histone_H3/CENP-A"/>
</dbReference>
<dbReference type="GeneID" id="9806841"/>
<dbReference type="Pfam" id="PF00125">
    <property type="entry name" value="Histone"/>
    <property type="match status" value="1"/>
</dbReference>
<feature type="region of interest" description="Disordered" evidence="2">
    <location>
        <begin position="1"/>
        <end position="93"/>
    </location>
</feature>
<dbReference type="CTD" id="9806841"/>
<comment type="similarity">
    <text evidence="1">Belongs to the histone H3 family.</text>
</comment>
<dbReference type="InterPro" id="IPR009072">
    <property type="entry name" value="Histone-fold"/>
</dbReference>